<accession>A0A0H2KGX5</accession>
<dbReference type="RefSeq" id="WP_047234696.1">
    <property type="nucleotide sequence ID" value="NZ_JNBQ01000057.1"/>
</dbReference>
<dbReference type="EMBL" id="JNBQ01000057">
    <property type="protein sequence ID" value="KLN32905.1"/>
    <property type="molecule type" value="Genomic_DNA"/>
</dbReference>
<keyword evidence="1" id="KW-1133">Transmembrane helix</keyword>
<dbReference type="AlphaFoldDB" id="A0A0H2KGX5"/>
<comment type="caution">
    <text evidence="2">The sequence shown here is derived from an EMBL/GenBank/DDBJ whole genome shotgun (WGS) entry which is preliminary data.</text>
</comment>
<reference evidence="2 3" key="1">
    <citation type="submission" date="2014-05" db="EMBL/GenBank/DDBJ databases">
        <title>Cellulosimicrobium funkei U11 genome.</title>
        <authorList>
            <person name="Hu C."/>
            <person name="Gong Y."/>
            <person name="Wan W."/>
            <person name="Jiang M."/>
        </authorList>
    </citation>
    <scope>NUCLEOTIDE SEQUENCE [LARGE SCALE GENOMIC DNA]</scope>
    <source>
        <strain evidence="2 3">U11</strain>
    </source>
</reference>
<keyword evidence="3" id="KW-1185">Reference proteome</keyword>
<name>A0A0H2KGX5_9MICO</name>
<dbReference type="PATRIC" id="fig|264251.5.peg.4153"/>
<keyword evidence="1" id="KW-0472">Membrane</keyword>
<evidence type="ECO:0000313" key="3">
    <source>
        <dbReference type="Proteomes" id="UP000035265"/>
    </source>
</evidence>
<dbReference type="Proteomes" id="UP000035265">
    <property type="component" value="Unassembled WGS sequence"/>
</dbReference>
<gene>
    <name evidence="2" type="ORF">FB00_20505</name>
</gene>
<organism evidence="2 3">
    <name type="scientific">Cellulosimicrobium funkei</name>
    <dbReference type="NCBI Taxonomy" id="264251"/>
    <lineage>
        <taxon>Bacteria</taxon>
        <taxon>Bacillati</taxon>
        <taxon>Actinomycetota</taxon>
        <taxon>Actinomycetes</taxon>
        <taxon>Micrococcales</taxon>
        <taxon>Promicromonosporaceae</taxon>
        <taxon>Cellulosimicrobium</taxon>
    </lineage>
</organism>
<evidence type="ECO:0000313" key="2">
    <source>
        <dbReference type="EMBL" id="KLN32905.1"/>
    </source>
</evidence>
<evidence type="ECO:0000256" key="1">
    <source>
        <dbReference type="SAM" id="Phobius"/>
    </source>
</evidence>
<proteinExistence type="predicted"/>
<keyword evidence="1" id="KW-0812">Transmembrane</keyword>
<sequence length="108" mass="11918">MAHKKRYGVVIVVVVVAVVAAGLARGIWQNGPRWAWKLADLDRNELLLGGVDDVEDGEAVTVDDDSVVVRYTRPELDFFGVATGNVGQEVCYRFPLDDPDAFRRVTCP</sequence>
<feature type="transmembrane region" description="Helical" evidence="1">
    <location>
        <begin position="7"/>
        <end position="28"/>
    </location>
</feature>
<protein>
    <submittedName>
        <fullName evidence="2">Uncharacterized protein</fullName>
    </submittedName>
</protein>